<keyword evidence="3" id="KW-1185">Reference proteome</keyword>
<comment type="caution">
    <text evidence="2">The sequence shown here is derived from an EMBL/GenBank/DDBJ whole genome shotgun (WGS) entry which is preliminary data.</text>
</comment>
<organism evidence="2 3">
    <name type="scientific">Pleurodeles waltl</name>
    <name type="common">Iberian ribbed newt</name>
    <dbReference type="NCBI Taxonomy" id="8319"/>
    <lineage>
        <taxon>Eukaryota</taxon>
        <taxon>Metazoa</taxon>
        <taxon>Chordata</taxon>
        <taxon>Craniata</taxon>
        <taxon>Vertebrata</taxon>
        <taxon>Euteleostomi</taxon>
        <taxon>Amphibia</taxon>
        <taxon>Batrachia</taxon>
        <taxon>Caudata</taxon>
        <taxon>Salamandroidea</taxon>
        <taxon>Salamandridae</taxon>
        <taxon>Pleurodelinae</taxon>
        <taxon>Pleurodeles</taxon>
    </lineage>
</organism>
<reference evidence="2" key="1">
    <citation type="journal article" date="2022" name="bioRxiv">
        <title>Sequencing and chromosome-scale assembly of the giantPleurodeles waltlgenome.</title>
        <authorList>
            <person name="Brown T."/>
            <person name="Elewa A."/>
            <person name="Iarovenko S."/>
            <person name="Subramanian E."/>
            <person name="Araus A.J."/>
            <person name="Petzold A."/>
            <person name="Susuki M."/>
            <person name="Suzuki K.-i.T."/>
            <person name="Hayashi T."/>
            <person name="Toyoda A."/>
            <person name="Oliveira C."/>
            <person name="Osipova E."/>
            <person name="Leigh N.D."/>
            <person name="Simon A."/>
            <person name="Yun M.H."/>
        </authorList>
    </citation>
    <scope>NUCLEOTIDE SEQUENCE</scope>
    <source>
        <strain evidence="2">20211129_DDA</strain>
        <tissue evidence="2">Liver</tissue>
    </source>
</reference>
<dbReference type="AlphaFoldDB" id="A0AAV7PD48"/>
<evidence type="ECO:0000256" key="1">
    <source>
        <dbReference type="SAM" id="MobiDB-lite"/>
    </source>
</evidence>
<accession>A0AAV7PD48</accession>
<dbReference type="Proteomes" id="UP001066276">
    <property type="component" value="Chromosome 7"/>
</dbReference>
<evidence type="ECO:0000313" key="3">
    <source>
        <dbReference type="Proteomes" id="UP001066276"/>
    </source>
</evidence>
<name>A0AAV7PD48_PLEWA</name>
<sequence>MQPEADARPRCQLRGRIRCETASGTAVDPLLGAQSRGRSVAPYSERVGRRGRWSSGPAARSTPPEQPRALACCHGPQHRSRAAEWAT</sequence>
<dbReference type="EMBL" id="JANPWB010000011">
    <property type="protein sequence ID" value="KAJ1126136.1"/>
    <property type="molecule type" value="Genomic_DNA"/>
</dbReference>
<gene>
    <name evidence="2" type="ORF">NDU88_004545</name>
</gene>
<feature type="region of interest" description="Disordered" evidence="1">
    <location>
        <begin position="32"/>
        <end position="87"/>
    </location>
</feature>
<evidence type="ECO:0000313" key="2">
    <source>
        <dbReference type="EMBL" id="KAJ1126136.1"/>
    </source>
</evidence>
<protein>
    <submittedName>
        <fullName evidence="2">Uncharacterized protein</fullName>
    </submittedName>
</protein>
<proteinExistence type="predicted"/>